<reference evidence="1 2" key="1">
    <citation type="submission" date="2017-08" db="EMBL/GenBank/DDBJ databases">
        <title>Infants hospitalized years apart are colonized by the same room-sourced microbial strains.</title>
        <authorList>
            <person name="Brooks B."/>
            <person name="Olm M.R."/>
            <person name="Firek B.A."/>
            <person name="Baker R."/>
            <person name="Thomas B.C."/>
            <person name="Morowitz M.J."/>
            <person name="Banfield J.F."/>
        </authorList>
    </citation>
    <scope>NUCLEOTIDE SEQUENCE [LARGE SCALE GENOMIC DNA]</scope>
    <source>
        <strain evidence="1">S2_012_000_R2_81</strain>
    </source>
</reference>
<dbReference type="Proteomes" id="UP000249633">
    <property type="component" value="Unassembled WGS sequence"/>
</dbReference>
<evidence type="ECO:0000313" key="1">
    <source>
        <dbReference type="EMBL" id="PZP28388.1"/>
    </source>
</evidence>
<sequence>MTALCAARSQRLPDWCLGAGAVRNLVWDHLHGYTTASALPDVDLAYFDAREAPGIEACHQQDLARRHPELPWELTNQAHVHRWFEQHFGHAVAPLTSLEQAVASWPEYATAIGLRLEADDSLTLIAPFGLDDLFAMRVRRNPARVSLATYRERVASKRYTQRWPQVTVEDA</sequence>
<protein>
    <recommendedName>
        <fullName evidence="3">Nucleotidyltransferase family protein</fullName>
    </recommendedName>
</protein>
<dbReference type="PANTHER" id="PTHR39166">
    <property type="entry name" value="BLL1166 PROTEIN"/>
    <property type="match status" value="1"/>
</dbReference>
<name>A0A2W5DCH3_9BURK</name>
<dbReference type="AlphaFoldDB" id="A0A2W5DCH3"/>
<evidence type="ECO:0008006" key="3">
    <source>
        <dbReference type="Google" id="ProtNLM"/>
    </source>
</evidence>
<organism evidence="1 2">
    <name type="scientific">Roseateles depolymerans</name>
    <dbReference type="NCBI Taxonomy" id="76731"/>
    <lineage>
        <taxon>Bacteria</taxon>
        <taxon>Pseudomonadati</taxon>
        <taxon>Pseudomonadota</taxon>
        <taxon>Betaproteobacteria</taxon>
        <taxon>Burkholderiales</taxon>
        <taxon>Sphaerotilaceae</taxon>
        <taxon>Roseateles</taxon>
    </lineage>
</organism>
<dbReference type="Pfam" id="PF06042">
    <property type="entry name" value="NTP_transf_6"/>
    <property type="match status" value="1"/>
</dbReference>
<dbReference type="PANTHER" id="PTHR39166:SF1">
    <property type="entry name" value="BLL1166 PROTEIN"/>
    <property type="match status" value="1"/>
</dbReference>
<proteinExistence type="predicted"/>
<dbReference type="InterPro" id="IPR009267">
    <property type="entry name" value="NTP_transf_6"/>
</dbReference>
<gene>
    <name evidence="1" type="ORF">DI603_19655</name>
</gene>
<comment type="caution">
    <text evidence="1">The sequence shown here is derived from an EMBL/GenBank/DDBJ whole genome shotgun (WGS) entry which is preliminary data.</text>
</comment>
<evidence type="ECO:0000313" key="2">
    <source>
        <dbReference type="Proteomes" id="UP000249633"/>
    </source>
</evidence>
<dbReference type="EMBL" id="QFOD01000023">
    <property type="protein sequence ID" value="PZP28388.1"/>
    <property type="molecule type" value="Genomic_DNA"/>
</dbReference>
<accession>A0A2W5DCH3</accession>